<protein>
    <submittedName>
        <fullName evidence="6">Peroxiredoxin</fullName>
    </submittedName>
</protein>
<dbReference type="SUPFAM" id="SSF52833">
    <property type="entry name" value="Thioredoxin-like"/>
    <property type="match status" value="1"/>
</dbReference>
<dbReference type="CDD" id="cd02966">
    <property type="entry name" value="TlpA_like_family"/>
    <property type="match status" value="1"/>
</dbReference>
<dbReference type="InterPro" id="IPR013766">
    <property type="entry name" value="Thioredoxin_domain"/>
</dbReference>
<evidence type="ECO:0000313" key="6">
    <source>
        <dbReference type="EMBL" id="SFL58497.1"/>
    </source>
</evidence>
<evidence type="ECO:0000256" key="2">
    <source>
        <dbReference type="ARBA" id="ARBA00022748"/>
    </source>
</evidence>
<dbReference type="GO" id="GO:0030313">
    <property type="term" value="C:cell envelope"/>
    <property type="evidence" value="ECO:0007669"/>
    <property type="project" value="UniProtKB-SubCell"/>
</dbReference>
<dbReference type="Pfam" id="PF08534">
    <property type="entry name" value="Redoxin"/>
    <property type="match status" value="1"/>
</dbReference>
<organism evidence="6 7">
    <name type="scientific">Methylorubrum salsuginis</name>
    <dbReference type="NCBI Taxonomy" id="414703"/>
    <lineage>
        <taxon>Bacteria</taxon>
        <taxon>Pseudomonadati</taxon>
        <taxon>Pseudomonadota</taxon>
        <taxon>Alphaproteobacteria</taxon>
        <taxon>Hyphomicrobiales</taxon>
        <taxon>Methylobacteriaceae</taxon>
        <taxon>Methylorubrum</taxon>
    </lineage>
</organism>
<evidence type="ECO:0000256" key="4">
    <source>
        <dbReference type="SAM" id="SignalP"/>
    </source>
</evidence>
<dbReference type="InterPro" id="IPR013740">
    <property type="entry name" value="Redoxin"/>
</dbReference>
<dbReference type="InterPro" id="IPR050553">
    <property type="entry name" value="Thioredoxin_ResA/DsbE_sf"/>
</dbReference>
<dbReference type="PROSITE" id="PS51352">
    <property type="entry name" value="THIOREDOXIN_2"/>
    <property type="match status" value="1"/>
</dbReference>
<comment type="subcellular location">
    <subcellularLocation>
        <location evidence="1">Cell envelope</location>
    </subcellularLocation>
</comment>
<dbReference type="GO" id="GO:0015036">
    <property type="term" value="F:disulfide oxidoreductase activity"/>
    <property type="evidence" value="ECO:0007669"/>
    <property type="project" value="UniProtKB-ARBA"/>
</dbReference>
<keyword evidence="2" id="KW-0201">Cytochrome c-type biogenesis</keyword>
<accession>A0A1I4IWT7</accession>
<dbReference type="PROSITE" id="PS00194">
    <property type="entry name" value="THIOREDOXIN_1"/>
    <property type="match status" value="1"/>
</dbReference>
<feature type="chain" id="PRO_5011716491" evidence="4">
    <location>
        <begin position="26"/>
        <end position="171"/>
    </location>
</feature>
<dbReference type="PANTHER" id="PTHR42852:SF13">
    <property type="entry name" value="PROTEIN DIPZ"/>
    <property type="match status" value="1"/>
</dbReference>
<dbReference type="STRING" id="414703.SAMN04488125_11881"/>
<dbReference type="InterPro" id="IPR017937">
    <property type="entry name" value="Thioredoxin_CS"/>
</dbReference>
<dbReference type="EMBL" id="FOSV01000018">
    <property type="protein sequence ID" value="SFL58497.1"/>
    <property type="molecule type" value="Genomic_DNA"/>
</dbReference>
<proteinExistence type="predicted"/>
<dbReference type="Proteomes" id="UP000198804">
    <property type="component" value="Unassembled WGS sequence"/>
</dbReference>
<evidence type="ECO:0000256" key="3">
    <source>
        <dbReference type="ARBA" id="ARBA00023284"/>
    </source>
</evidence>
<feature type="signal peptide" evidence="4">
    <location>
        <begin position="1"/>
        <end position="25"/>
    </location>
</feature>
<gene>
    <name evidence="6" type="ORF">SAMN04488125_11881</name>
</gene>
<dbReference type="RefSeq" id="WP_165616497.1">
    <property type="nucleotide sequence ID" value="NZ_FOSV01000018.1"/>
</dbReference>
<keyword evidence="4" id="KW-0732">Signal</keyword>
<evidence type="ECO:0000259" key="5">
    <source>
        <dbReference type="PROSITE" id="PS51352"/>
    </source>
</evidence>
<feature type="domain" description="Thioredoxin" evidence="5">
    <location>
        <begin position="19"/>
        <end position="171"/>
    </location>
</feature>
<keyword evidence="3" id="KW-0676">Redox-active center</keyword>
<reference evidence="7" key="1">
    <citation type="submission" date="2016-10" db="EMBL/GenBank/DDBJ databases">
        <authorList>
            <person name="Varghese N."/>
            <person name="Submissions S."/>
        </authorList>
    </citation>
    <scope>NUCLEOTIDE SEQUENCE [LARGE SCALE GENOMIC DNA]</scope>
    <source>
        <strain evidence="7">CGMCC 1.6474</strain>
    </source>
</reference>
<dbReference type="InterPro" id="IPR036249">
    <property type="entry name" value="Thioredoxin-like_sf"/>
</dbReference>
<dbReference type="PANTHER" id="PTHR42852">
    <property type="entry name" value="THIOL:DISULFIDE INTERCHANGE PROTEIN DSBE"/>
    <property type="match status" value="1"/>
</dbReference>
<dbReference type="AlphaFoldDB" id="A0A1I4IWT7"/>
<evidence type="ECO:0000313" key="7">
    <source>
        <dbReference type="Proteomes" id="UP000198804"/>
    </source>
</evidence>
<sequence>MVVSRTGRFIALACLGWALSAPGRAAETAAPSTTSLYATELKNLQDQPQTLEAYKGKVSVVYFWATWCAPCQIETPKLVRLYDKFKDKGVVVIGIALDNADKVRAFTKKMGVAYPTVYGGTSAIQIGRDLGNDVGAVPFTVILDRDGKVVETIKGDTPDGKLEAILAPLAG</sequence>
<name>A0A1I4IWT7_9HYPH</name>
<evidence type="ECO:0000256" key="1">
    <source>
        <dbReference type="ARBA" id="ARBA00004196"/>
    </source>
</evidence>
<dbReference type="Gene3D" id="3.40.30.10">
    <property type="entry name" value="Glutaredoxin"/>
    <property type="match status" value="1"/>
</dbReference>
<keyword evidence="7" id="KW-1185">Reference proteome</keyword>
<dbReference type="GO" id="GO:0017004">
    <property type="term" value="P:cytochrome complex assembly"/>
    <property type="evidence" value="ECO:0007669"/>
    <property type="project" value="UniProtKB-KW"/>
</dbReference>